<feature type="compositionally biased region" description="Polar residues" evidence="6">
    <location>
        <begin position="588"/>
        <end position="600"/>
    </location>
</feature>
<evidence type="ECO:0000256" key="1">
    <source>
        <dbReference type="ARBA" id="ARBA00022723"/>
    </source>
</evidence>
<dbReference type="InterPro" id="IPR013083">
    <property type="entry name" value="Znf_RING/FYVE/PHD"/>
</dbReference>
<keyword evidence="1" id="KW-0479">Metal-binding</keyword>
<dbReference type="InterPro" id="IPR019787">
    <property type="entry name" value="Znf_PHD-finger"/>
</dbReference>
<evidence type="ECO:0000259" key="8">
    <source>
        <dbReference type="PROSITE" id="PS50089"/>
    </source>
</evidence>
<evidence type="ECO:0000256" key="3">
    <source>
        <dbReference type="ARBA" id="ARBA00022833"/>
    </source>
</evidence>
<keyword evidence="5" id="KW-0175">Coiled coil</keyword>
<dbReference type="CDD" id="cd15545">
    <property type="entry name" value="PHD_BAZ2A_like"/>
    <property type="match status" value="1"/>
</dbReference>
<keyword evidence="10" id="KW-1185">Reference proteome</keyword>
<reference evidence="9" key="2">
    <citation type="submission" date="2023-06" db="EMBL/GenBank/DDBJ databases">
        <authorList>
            <consortium name="Lawrence Berkeley National Laboratory"/>
            <person name="Haridas S."/>
            <person name="Hensen N."/>
            <person name="Bonometti L."/>
            <person name="Westerberg I."/>
            <person name="Brannstrom I.O."/>
            <person name="Guillou S."/>
            <person name="Cros-Aarteil S."/>
            <person name="Calhoun S."/>
            <person name="Kuo A."/>
            <person name="Mondo S."/>
            <person name="Pangilinan J."/>
            <person name="Riley R."/>
            <person name="LaButti K."/>
            <person name="Andreopoulos B."/>
            <person name="Lipzen A."/>
            <person name="Chen C."/>
            <person name="Yanf M."/>
            <person name="Daum C."/>
            <person name="Ng V."/>
            <person name="Clum A."/>
            <person name="Steindorff A."/>
            <person name="Ohm R."/>
            <person name="Martin F."/>
            <person name="Silar P."/>
            <person name="Natvig D."/>
            <person name="Lalanne C."/>
            <person name="Gautier V."/>
            <person name="Ament-velasquez S.L."/>
            <person name="Kruys A."/>
            <person name="Hutchinson M.I."/>
            <person name="Powell A.J."/>
            <person name="Barry K."/>
            <person name="Miller A.N."/>
            <person name="Grigoriev I.V."/>
            <person name="Debuchy R."/>
            <person name="Gladieux P."/>
            <person name="Thoren M.H."/>
            <person name="Johannesson H."/>
        </authorList>
    </citation>
    <scope>NUCLEOTIDE SEQUENCE</scope>
    <source>
        <strain evidence="9">CBS 232.78</strain>
    </source>
</reference>
<feature type="compositionally biased region" description="Polar residues" evidence="6">
    <location>
        <begin position="555"/>
        <end position="566"/>
    </location>
</feature>
<dbReference type="PROSITE" id="PS50089">
    <property type="entry name" value="ZF_RING_2"/>
    <property type="match status" value="1"/>
</dbReference>
<protein>
    <recommendedName>
        <fullName evidence="11">PHD and RING finger domain-containing protein</fullName>
    </recommendedName>
</protein>
<dbReference type="Proteomes" id="UP001285441">
    <property type="component" value="Unassembled WGS sequence"/>
</dbReference>
<feature type="compositionally biased region" description="Polar residues" evidence="6">
    <location>
        <begin position="390"/>
        <end position="402"/>
    </location>
</feature>
<comment type="caution">
    <text evidence="9">The sequence shown here is derived from an EMBL/GenBank/DDBJ whole genome shotgun (WGS) entry which is preliminary data.</text>
</comment>
<feature type="compositionally biased region" description="Basic and acidic residues" evidence="6">
    <location>
        <begin position="350"/>
        <end position="359"/>
    </location>
</feature>
<feature type="domain" description="RING-type" evidence="8">
    <location>
        <begin position="90"/>
        <end position="113"/>
    </location>
</feature>
<feature type="compositionally biased region" description="Polar residues" evidence="6">
    <location>
        <begin position="366"/>
        <end position="375"/>
    </location>
</feature>
<dbReference type="SUPFAM" id="SSF57850">
    <property type="entry name" value="RING/U-box"/>
    <property type="match status" value="1"/>
</dbReference>
<feature type="region of interest" description="Disordered" evidence="6">
    <location>
        <begin position="350"/>
        <end position="432"/>
    </location>
</feature>
<dbReference type="InterPro" id="IPR019786">
    <property type="entry name" value="Zinc_finger_PHD-type_CS"/>
</dbReference>
<feature type="coiled-coil region" evidence="5">
    <location>
        <begin position="292"/>
        <end position="319"/>
    </location>
</feature>
<feature type="domain" description="PHD-type" evidence="7">
    <location>
        <begin position="165"/>
        <end position="213"/>
    </location>
</feature>
<dbReference type="SUPFAM" id="SSF57903">
    <property type="entry name" value="FYVE/PHD zinc finger"/>
    <property type="match status" value="1"/>
</dbReference>
<organism evidence="9 10">
    <name type="scientific">Podospora didyma</name>
    <dbReference type="NCBI Taxonomy" id="330526"/>
    <lineage>
        <taxon>Eukaryota</taxon>
        <taxon>Fungi</taxon>
        <taxon>Dikarya</taxon>
        <taxon>Ascomycota</taxon>
        <taxon>Pezizomycotina</taxon>
        <taxon>Sordariomycetes</taxon>
        <taxon>Sordariomycetidae</taxon>
        <taxon>Sordariales</taxon>
        <taxon>Podosporaceae</taxon>
        <taxon>Podospora</taxon>
    </lineage>
</organism>
<feature type="region of interest" description="Disordered" evidence="6">
    <location>
        <begin position="31"/>
        <end position="59"/>
    </location>
</feature>
<feature type="compositionally biased region" description="Polar residues" evidence="6">
    <location>
        <begin position="508"/>
        <end position="519"/>
    </location>
</feature>
<dbReference type="PROSITE" id="PS50016">
    <property type="entry name" value="ZF_PHD_2"/>
    <property type="match status" value="1"/>
</dbReference>
<feature type="region of interest" description="Disordered" evidence="6">
    <location>
        <begin position="446"/>
        <end position="605"/>
    </location>
</feature>
<accession>A0AAE0K271</accession>
<dbReference type="AlphaFoldDB" id="A0AAE0K271"/>
<sequence>MADQCIVCLENLEVEPPAAPAPLEPFVAAEITPASPAPKHLEQEQQQPQQPQQPEAVPAAADALALPTSNTTQPKTETHEHDNVAQIQVCGHVLHDLCLQEWTEKANSCPICRQTFHLVHVYDKVGGTHLRSRKIEDKKQVAEFDPRAFDPRAWQDEAEEEESNTNPCPVCNTADQEEILLLCDGCDAAYHTTCIGLDSVPAGAWFCMECVDALGPDVIQPVERTPQAQQALGQRYFFPRTSATMRRARQQERANEWQGAWGRIAGRIWNVLSLDLDYQDDDDDNSAVFEDYRRSQQLHEQERREHERWQQRLNIASRQGARDFARHIPPAFQGSVTPQESREERMAWGALEKARDGENRKRKSRSATAEPSEPQQEPERKLKRPRTRRVPQQQNGESSSSAAKGPMQPWASASAQSEHDSSTPLAGPSRALETAPSFLSSLLKEVEMSTASDEESVRSLYGPLHRDPARSRDRDRDHDVSSPGRSPSPSGYSSPRALSTTPPPNHSARPSSPQMTLSSYIAPIYPPANYSPTRSSSPTKHSRSSSPNKHLAARENQSSPENSDSETLARRNGASEVRQPRPRRTQPVMISNSKDVSPATSPLPRDVKENISTIVRTALRPHWRSAELTAVQYETINRDISRKIYEEVRDSTHIGEDIKQTWEKIANQEVARAVAGLKA</sequence>
<evidence type="ECO:0000313" key="10">
    <source>
        <dbReference type="Proteomes" id="UP001285441"/>
    </source>
</evidence>
<proteinExistence type="predicted"/>
<dbReference type="SMART" id="SM00249">
    <property type="entry name" value="PHD"/>
    <property type="match status" value="1"/>
</dbReference>
<dbReference type="InterPro" id="IPR047157">
    <property type="entry name" value="PHRF1/Atg35"/>
</dbReference>
<dbReference type="InterPro" id="IPR001841">
    <property type="entry name" value="Znf_RING"/>
</dbReference>
<feature type="compositionally biased region" description="Low complexity" evidence="6">
    <location>
        <begin position="531"/>
        <end position="547"/>
    </location>
</feature>
<keyword evidence="2 4" id="KW-0863">Zinc-finger</keyword>
<feature type="compositionally biased region" description="Low complexity" evidence="6">
    <location>
        <begin position="44"/>
        <end position="59"/>
    </location>
</feature>
<feature type="compositionally biased region" description="Basic and acidic residues" evidence="6">
    <location>
        <begin position="464"/>
        <end position="480"/>
    </location>
</feature>
<reference evidence="9" key="1">
    <citation type="journal article" date="2023" name="Mol. Phylogenet. Evol.">
        <title>Genome-scale phylogeny and comparative genomics of the fungal order Sordariales.</title>
        <authorList>
            <person name="Hensen N."/>
            <person name="Bonometti L."/>
            <person name="Westerberg I."/>
            <person name="Brannstrom I.O."/>
            <person name="Guillou S."/>
            <person name="Cros-Aarteil S."/>
            <person name="Calhoun S."/>
            <person name="Haridas S."/>
            <person name="Kuo A."/>
            <person name="Mondo S."/>
            <person name="Pangilinan J."/>
            <person name="Riley R."/>
            <person name="LaButti K."/>
            <person name="Andreopoulos B."/>
            <person name="Lipzen A."/>
            <person name="Chen C."/>
            <person name="Yan M."/>
            <person name="Daum C."/>
            <person name="Ng V."/>
            <person name="Clum A."/>
            <person name="Steindorff A."/>
            <person name="Ohm R.A."/>
            <person name="Martin F."/>
            <person name="Silar P."/>
            <person name="Natvig D.O."/>
            <person name="Lalanne C."/>
            <person name="Gautier V."/>
            <person name="Ament-Velasquez S.L."/>
            <person name="Kruys A."/>
            <person name="Hutchinson M.I."/>
            <person name="Powell A.J."/>
            <person name="Barry K."/>
            <person name="Miller A.N."/>
            <person name="Grigoriev I.V."/>
            <person name="Debuchy R."/>
            <person name="Gladieux P."/>
            <person name="Hiltunen Thoren M."/>
            <person name="Johannesson H."/>
        </authorList>
    </citation>
    <scope>NUCLEOTIDE SEQUENCE</scope>
    <source>
        <strain evidence="9">CBS 232.78</strain>
    </source>
</reference>
<dbReference type="PANTHER" id="PTHR12618">
    <property type="entry name" value="PHD AND RING FINGER DOMAIN-CONTAINING PROTEIN 1"/>
    <property type="match status" value="1"/>
</dbReference>
<feature type="compositionally biased region" description="Low complexity" evidence="6">
    <location>
        <begin position="481"/>
        <end position="496"/>
    </location>
</feature>
<dbReference type="GO" id="GO:0008270">
    <property type="term" value="F:zinc ion binding"/>
    <property type="evidence" value="ECO:0007669"/>
    <property type="project" value="UniProtKB-KW"/>
</dbReference>
<evidence type="ECO:0000256" key="6">
    <source>
        <dbReference type="SAM" id="MobiDB-lite"/>
    </source>
</evidence>
<dbReference type="InterPro" id="IPR011011">
    <property type="entry name" value="Znf_FYVE_PHD"/>
</dbReference>
<evidence type="ECO:0000256" key="4">
    <source>
        <dbReference type="PROSITE-ProRule" id="PRU00175"/>
    </source>
</evidence>
<dbReference type="Gene3D" id="3.30.40.10">
    <property type="entry name" value="Zinc/RING finger domain, C3HC4 (zinc finger)"/>
    <property type="match status" value="2"/>
</dbReference>
<dbReference type="PANTHER" id="PTHR12618:SF20">
    <property type="entry name" value="PHD AND RING FINGER DOMAIN-CONTAINING PROTEIN 1"/>
    <property type="match status" value="1"/>
</dbReference>
<dbReference type="SMART" id="SM00184">
    <property type="entry name" value="RING"/>
    <property type="match status" value="2"/>
</dbReference>
<dbReference type="InterPro" id="IPR001965">
    <property type="entry name" value="Znf_PHD"/>
</dbReference>
<evidence type="ECO:0008006" key="11">
    <source>
        <dbReference type="Google" id="ProtNLM"/>
    </source>
</evidence>
<keyword evidence="3" id="KW-0862">Zinc</keyword>
<dbReference type="EMBL" id="JAULSW010000010">
    <property type="protein sequence ID" value="KAK3368075.1"/>
    <property type="molecule type" value="Genomic_DNA"/>
</dbReference>
<evidence type="ECO:0000259" key="7">
    <source>
        <dbReference type="PROSITE" id="PS50016"/>
    </source>
</evidence>
<name>A0AAE0K271_9PEZI</name>
<evidence type="ECO:0000313" key="9">
    <source>
        <dbReference type="EMBL" id="KAK3368075.1"/>
    </source>
</evidence>
<evidence type="ECO:0000256" key="2">
    <source>
        <dbReference type="ARBA" id="ARBA00022771"/>
    </source>
</evidence>
<dbReference type="Pfam" id="PF13639">
    <property type="entry name" value="zf-RING_2"/>
    <property type="match status" value="1"/>
</dbReference>
<gene>
    <name evidence="9" type="ORF">B0H63DRAFT_68326</name>
</gene>
<evidence type="ECO:0000256" key="5">
    <source>
        <dbReference type="SAM" id="Coils"/>
    </source>
</evidence>
<dbReference type="Pfam" id="PF00628">
    <property type="entry name" value="PHD"/>
    <property type="match status" value="1"/>
</dbReference>
<dbReference type="PROSITE" id="PS01359">
    <property type="entry name" value="ZF_PHD_1"/>
    <property type="match status" value="1"/>
</dbReference>